<sequence>MIDLIIAIVHITKSNPTPIIHEHYSTVQVTATSAYLGVTDNSALELARNINI</sequence>
<accession>A0A382GND1</accession>
<dbReference type="EMBL" id="UINC01056524">
    <property type="protein sequence ID" value="SVB76660.1"/>
    <property type="molecule type" value="Genomic_DNA"/>
</dbReference>
<name>A0A382GND1_9ZZZZ</name>
<gene>
    <name evidence="1" type="ORF">METZ01_LOCUS229514</name>
</gene>
<reference evidence="1" key="1">
    <citation type="submission" date="2018-05" db="EMBL/GenBank/DDBJ databases">
        <authorList>
            <person name="Lanie J.A."/>
            <person name="Ng W.-L."/>
            <person name="Kazmierczak K.M."/>
            <person name="Andrzejewski T.M."/>
            <person name="Davidsen T.M."/>
            <person name="Wayne K.J."/>
            <person name="Tettelin H."/>
            <person name="Glass J.I."/>
            <person name="Rusch D."/>
            <person name="Podicherti R."/>
            <person name="Tsui H.-C.T."/>
            <person name="Winkler M.E."/>
        </authorList>
    </citation>
    <scope>NUCLEOTIDE SEQUENCE</scope>
</reference>
<proteinExistence type="predicted"/>
<protein>
    <submittedName>
        <fullName evidence="1">Uncharacterized protein</fullName>
    </submittedName>
</protein>
<dbReference type="AlphaFoldDB" id="A0A382GND1"/>
<evidence type="ECO:0000313" key="1">
    <source>
        <dbReference type="EMBL" id="SVB76660.1"/>
    </source>
</evidence>
<organism evidence="1">
    <name type="scientific">marine metagenome</name>
    <dbReference type="NCBI Taxonomy" id="408172"/>
    <lineage>
        <taxon>unclassified sequences</taxon>
        <taxon>metagenomes</taxon>
        <taxon>ecological metagenomes</taxon>
    </lineage>
</organism>